<dbReference type="OrthoDB" id="5582146at2759"/>
<evidence type="ECO:0000256" key="1">
    <source>
        <dbReference type="SAM" id="SignalP"/>
    </source>
</evidence>
<protein>
    <submittedName>
        <fullName evidence="2">Uncharacterized protein</fullName>
    </submittedName>
</protein>
<evidence type="ECO:0000313" key="2">
    <source>
        <dbReference type="EMBL" id="ODQ81211.1"/>
    </source>
</evidence>
<sequence length="318" mass="35557">MDSITISLLIGLALGKNYVIASVTPAKSVELMLQDAVTLGIGCSDFSLSPHTTVEHIQKIIEELQTPRNSHHVIYVTGLEETPPSVQLCLLEYLNQKERVSGFFARNQECGRTPILVPVYRIVKDTEVNIPPPLTVKFFFKQYHSCAEGNRERPLTSATEINDVSGGVTRQLSRALSKQVSRPSVVESSGFVGRVLELEKLIQGVEVTSEVRRYYGDIILLTRNHRLVQGGLPFTVYSDFEQFLKVICAIHDYKFAIPAMVKLTAMKLLPLKVKMISNVQMEPSLHWGSNQEIVEFYYENSNPELIVAGVLKTVTPPI</sequence>
<dbReference type="GeneID" id="30144794"/>
<evidence type="ECO:0000313" key="3">
    <source>
        <dbReference type="Proteomes" id="UP000094336"/>
    </source>
</evidence>
<organism evidence="2 3">
    <name type="scientific">Babjeviella inositovora NRRL Y-12698</name>
    <dbReference type="NCBI Taxonomy" id="984486"/>
    <lineage>
        <taxon>Eukaryota</taxon>
        <taxon>Fungi</taxon>
        <taxon>Dikarya</taxon>
        <taxon>Ascomycota</taxon>
        <taxon>Saccharomycotina</taxon>
        <taxon>Pichiomycetes</taxon>
        <taxon>Serinales incertae sedis</taxon>
        <taxon>Babjeviella</taxon>
    </lineage>
</organism>
<name>A0A1E3QU38_9ASCO</name>
<dbReference type="EMBL" id="KV454428">
    <property type="protein sequence ID" value="ODQ81211.1"/>
    <property type="molecule type" value="Genomic_DNA"/>
</dbReference>
<keyword evidence="3" id="KW-1185">Reference proteome</keyword>
<feature type="signal peptide" evidence="1">
    <location>
        <begin position="1"/>
        <end position="15"/>
    </location>
</feature>
<dbReference type="AlphaFoldDB" id="A0A1E3QU38"/>
<gene>
    <name evidence="2" type="ORF">BABINDRAFT_121234</name>
</gene>
<keyword evidence="1" id="KW-0732">Signal</keyword>
<feature type="chain" id="PRO_5012859487" evidence="1">
    <location>
        <begin position="16"/>
        <end position="318"/>
    </location>
</feature>
<dbReference type="Proteomes" id="UP000094336">
    <property type="component" value="Unassembled WGS sequence"/>
</dbReference>
<dbReference type="RefSeq" id="XP_018986539.1">
    <property type="nucleotide sequence ID" value="XM_019126940.1"/>
</dbReference>
<reference evidence="3" key="1">
    <citation type="submission" date="2016-05" db="EMBL/GenBank/DDBJ databases">
        <title>Comparative genomics of biotechnologically important yeasts.</title>
        <authorList>
            <consortium name="DOE Joint Genome Institute"/>
            <person name="Riley R."/>
            <person name="Haridas S."/>
            <person name="Wolfe K.H."/>
            <person name="Lopes M.R."/>
            <person name="Hittinger C.T."/>
            <person name="Goker M."/>
            <person name="Salamov A."/>
            <person name="Wisecaver J."/>
            <person name="Long T.M."/>
            <person name="Aerts A.L."/>
            <person name="Barry K."/>
            <person name="Choi C."/>
            <person name="Clum A."/>
            <person name="Coughlan A.Y."/>
            <person name="Deshpande S."/>
            <person name="Douglass A.P."/>
            <person name="Hanson S.J."/>
            <person name="Klenk H.-P."/>
            <person name="Labutti K."/>
            <person name="Lapidus A."/>
            <person name="Lindquist E."/>
            <person name="Lipzen A."/>
            <person name="Meier-Kolthoff J.P."/>
            <person name="Ohm R.A."/>
            <person name="Otillar R.P."/>
            <person name="Pangilinan J."/>
            <person name="Peng Y."/>
            <person name="Rokas A."/>
            <person name="Rosa C.A."/>
            <person name="Scheuner C."/>
            <person name="Sibirny A.A."/>
            <person name="Slot J.C."/>
            <person name="Stielow J.B."/>
            <person name="Sun H."/>
            <person name="Kurtzman C.P."/>
            <person name="Blackwell M."/>
            <person name="Grigoriev I.V."/>
            <person name="Jeffries T.W."/>
        </authorList>
    </citation>
    <scope>NUCLEOTIDE SEQUENCE [LARGE SCALE GENOMIC DNA]</scope>
    <source>
        <strain evidence="3">NRRL Y-12698</strain>
    </source>
</reference>
<accession>A0A1E3QU38</accession>
<proteinExistence type="predicted"/>